<gene>
    <name evidence="4" type="ORF">PYW07_003228</name>
</gene>
<dbReference type="InterPro" id="IPR003961">
    <property type="entry name" value="FN3_dom"/>
</dbReference>
<sequence>MLHNLRDYPVDKIRFYIHTDFILLSYPILSWSVEYYSLSWSLLDGHNKRQIQVKPKHEIQQESYISGLHPGTAYKVSVAAQFIDRIKDLFTLNIRTVPRIKSTMTVTEVVCADDEECVPSLKVEFTQTPKSVTQFDQYRFRLEDKDRLMMRTESQPAEAPGSSVVFSGLEPGRFYQVTMWTVSHNIFSKPVQKLAYLRLWPLKLNVINVGSSEVTLTWDKPEGNFNFFEVSYYQSDAADSSIHNFTKPDLRTNQTRITVNSLLPHTKYTFKAIVYEFVSNKLVGSKASYQTVTTLEVLPSVPSDFRVLKEKSRMLDLTWQVDPAEIKGVLRRFLLEYAPTNDPEAKITFEFPGDARGAKVAGLVSGYYYCSVRAETGAGVGPAAHLLARVALEAPQKLYGRTTTTTVTVSFRADYSPPAAGGIAMYTLVLTEQPHKNIPSILPSWFDVHALDVWPPYQVMKPYHLNSSVIEFTIGSEVCETGGLNYCNGPLKPGTKYYVKLRVITAATDNFHDSDYTIIRTDAESNRIESNPSNHTTIIISTVSVTVLILFFIVAITIYCRIKYTKPGTHHLRTCETALPFYLNLLFRDQCAKEIAEAERPYDEVYDHDHIYQEIN</sequence>
<feature type="domain" description="Fibronectin type-III" evidence="3">
    <location>
        <begin position="301"/>
        <end position="394"/>
    </location>
</feature>
<proteinExistence type="predicted"/>
<accession>A0AAD7YJB9</accession>
<keyword evidence="2" id="KW-0812">Transmembrane</keyword>
<dbReference type="PANTHER" id="PTHR46708">
    <property type="entry name" value="TENASCIN"/>
    <property type="match status" value="1"/>
</dbReference>
<dbReference type="Pfam" id="PF00041">
    <property type="entry name" value="fn3"/>
    <property type="match status" value="1"/>
</dbReference>
<evidence type="ECO:0000256" key="1">
    <source>
        <dbReference type="ARBA" id="ARBA00022737"/>
    </source>
</evidence>
<keyword evidence="2" id="KW-1133">Transmembrane helix</keyword>
<evidence type="ECO:0000256" key="2">
    <source>
        <dbReference type="SAM" id="Phobius"/>
    </source>
</evidence>
<organism evidence="4 5">
    <name type="scientific">Mythimna separata</name>
    <name type="common">Oriental armyworm</name>
    <name type="synonym">Pseudaletia separata</name>
    <dbReference type="NCBI Taxonomy" id="271217"/>
    <lineage>
        <taxon>Eukaryota</taxon>
        <taxon>Metazoa</taxon>
        <taxon>Ecdysozoa</taxon>
        <taxon>Arthropoda</taxon>
        <taxon>Hexapoda</taxon>
        <taxon>Insecta</taxon>
        <taxon>Pterygota</taxon>
        <taxon>Neoptera</taxon>
        <taxon>Endopterygota</taxon>
        <taxon>Lepidoptera</taxon>
        <taxon>Glossata</taxon>
        <taxon>Ditrysia</taxon>
        <taxon>Noctuoidea</taxon>
        <taxon>Noctuidae</taxon>
        <taxon>Noctuinae</taxon>
        <taxon>Hadenini</taxon>
        <taxon>Mythimna</taxon>
    </lineage>
</organism>
<dbReference type="Proteomes" id="UP001231518">
    <property type="component" value="Chromosome 14"/>
</dbReference>
<dbReference type="EMBL" id="JARGEI010000017">
    <property type="protein sequence ID" value="KAJ8716601.1"/>
    <property type="molecule type" value="Genomic_DNA"/>
</dbReference>
<dbReference type="InterPro" id="IPR013783">
    <property type="entry name" value="Ig-like_fold"/>
</dbReference>
<dbReference type="SUPFAM" id="SSF49265">
    <property type="entry name" value="Fibronectin type III"/>
    <property type="match status" value="3"/>
</dbReference>
<evidence type="ECO:0000313" key="5">
    <source>
        <dbReference type="Proteomes" id="UP001231518"/>
    </source>
</evidence>
<dbReference type="PANTHER" id="PTHR46708:SF2">
    <property type="entry name" value="FIBRONECTIN TYPE-III DOMAIN-CONTAINING PROTEIN"/>
    <property type="match status" value="1"/>
</dbReference>
<dbReference type="SMART" id="SM00060">
    <property type="entry name" value="FN3"/>
    <property type="match status" value="5"/>
</dbReference>
<keyword evidence="2" id="KW-0472">Membrane</keyword>
<comment type="caution">
    <text evidence="4">The sequence shown here is derived from an EMBL/GenBank/DDBJ whole genome shotgun (WGS) entry which is preliminary data.</text>
</comment>
<dbReference type="Gene3D" id="2.60.40.10">
    <property type="entry name" value="Immunoglobulins"/>
    <property type="match status" value="3"/>
</dbReference>
<dbReference type="InterPro" id="IPR036116">
    <property type="entry name" value="FN3_sf"/>
</dbReference>
<feature type="transmembrane region" description="Helical" evidence="2">
    <location>
        <begin position="538"/>
        <end position="560"/>
    </location>
</feature>
<dbReference type="PROSITE" id="PS50853">
    <property type="entry name" value="FN3"/>
    <property type="match status" value="2"/>
</dbReference>
<dbReference type="InterPro" id="IPR050991">
    <property type="entry name" value="ECM_Regulatory_Proteins"/>
</dbReference>
<evidence type="ECO:0000259" key="3">
    <source>
        <dbReference type="PROSITE" id="PS50853"/>
    </source>
</evidence>
<reference evidence="4" key="1">
    <citation type="submission" date="2023-03" db="EMBL/GenBank/DDBJ databases">
        <title>Chromosome-level genomes of two armyworms, Mythimna separata and Mythimna loreyi, provide insights into the biosynthesis and reception of sex pheromones.</title>
        <authorList>
            <person name="Zhao H."/>
        </authorList>
    </citation>
    <scope>NUCLEOTIDE SEQUENCE</scope>
    <source>
        <strain evidence="4">BeijingLab</strain>
        <tissue evidence="4">Pupa</tissue>
    </source>
</reference>
<keyword evidence="5" id="KW-1185">Reference proteome</keyword>
<dbReference type="CDD" id="cd00063">
    <property type="entry name" value="FN3"/>
    <property type="match status" value="2"/>
</dbReference>
<dbReference type="AlphaFoldDB" id="A0AAD7YJB9"/>
<keyword evidence="1" id="KW-0677">Repeat</keyword>
<feature type="domain" description="Fibronectin type-III" evidence="3">
    <location>
        <begin position="200"/>
        <end position="297"/>
    </location>
</feature>
<protein>
    <recommendedName>
        <fullName evidence="3">Fibronectin type-III domain-containing protein</fullName>
    </recommendedName>
</protein>
<name>A0AAD7YJB9_MYTSE</name>
<evidence type="ECO:0000313" key="4">
    <source>
        <dbReference type="EMBL" id="KAJ8716601.1"/>
    </source>
</evidence>